<dbReference type="Proteomes" id="UP000377595">
    <property type="component" value="Unassembled WGS sequence"/>
</dbReference>
<evidence type="ECO:0000313" key="2">
    <source>
        <dbReference type="Proteomes" id="UP000377595"/>
    </source>
</evidence>
<sequence>MRIEQTMTRQELLAELGFEELNQLVGLVSFNLSTDPFPVTGRDAVEWVGPGGTPGPTFA</sequence>
<gene>
    <name evidence="1" type="ORF">Aple_082520</name>
</gene>
<dbReference type="AlphaFoldDB" id="A0A5M3Y0R4"/>
<evidence type="ECO:0000313" key="1">
    <source>
        <dbReference type="EMBL" id="GES25353.1"/>
    </source>
</evidence>
<proteinExistence type="predicted"/>
<comment type="caution">
    <text evidence="1">The sequence shown here is derived from an EMBL/GenBank/DDBJ whole genome shotgun (WGS) entry which is preliminary data.</text>
</comment>
<protein>
    <submittedName>
        <fullName evidence="1">Uncharacterized protein</fullName>
    </submittedName>
</protein>
<keyword evidence="2" id="KW-1185">Reference proteome</keyword>
<name>A0A5M3Y0R4_9ACTN</name>
<accession>A0A5M3Y0R4</accession>
<dbReference type="EMBL" id="BLAF01000066">
    <property type="protein sequence ID" value="GES25353.1"/>
    <property type="molecule type" value="Genomic_DNA"/>
</dbReference>
<dbReference type="RefSeq" id="WP_155350132.1">
    <property type="nucleotide sequence ID" value="NZ_BAAAHM010000001.1"/>
</dbReference>
<reference evidence="1 2" key="1">
    <citation type="submission" date="2019-10" db="EMBL/GenBank/DDBJ databases">
        <title>Whole genome shotgun sequence of Acrocarpospora pleiomorpha NBRC 16267.</title>
        <authorList>
            <person name="Ichikawa N."/>
            <person name="Kimura A."/>
            <person name="Kitahashi Y."/>
            <person name="Komaki H."/>
            <person name="Oguchi A."/>
        </authorList>
    </citation>
    <scope>NUCLEOTIDE SEQUENCE [LARGE SCALE GENOMIC DNA]</scope>
    <source>
        <strain evidence="1 2">NBRC 16267</strain>
    </source>
</reference>
<organism evidence="1 2">
    <name type="scientific">Acrocarpospora pleiomorpha</name>
    <dbReference type="NCBI Taxonomy" id="90975"/>
    <lineage>
        <taxon>Bacteria</taxon>
        <taxon>Bacillati</taxon>
        <taxon>Actinomycetota</taxon>
        <taxon>Actinomycetes</taxon>
        <taxon>Streptosporangiales</taxon>
        <taxon>Streptosporangiaceae</taxon>
        <taxon>Acrocarpospora</taxon>
    </lineage>
</organism>